<dbReference type="RefSeq" id="WP_227708907.1">
    <property type="nucleotide sequence ID" value="NZ_JAJEQX010000041.1"/>
</dbReference>
<dbReference type="Proteomes" id="UP001198151">
    <property type="component" value="Unassembled WGS sequence"/>
</dbReference>
<name>A0ABS8G0U7_9FIRM</name>
<organism evidence="1 2">
    <name type="scientific">Ruminococcus turbiniformis</name>
    <dbReference type="NCBI Taxonomy" id="2881258"/>
    <lineage>
        <taxon>Bacteria</taxon>
        <taxon>Bacillati</taxon>
        <taxon>Bacillota</taxon>
        <taxon>Clostridia</taxon>
        <taxon>Eubacteriales</taxon>
        <taxon>Oscillospiraceae</taxon>
        <taxon>Ruminococcus</taxon>
    </lineage>
</organism>
<evidence type="ECO:0000313" key="1">
    <source>
        <dbReference type="EMBL" id="MCC2255925.1"/>
    </source>
</evidence>
<proteinExistence type="predicted"/>
<evidence type="ECO:0000313" key="2">
    <source>
        <dbReference type="Proteomes" id="UP001198151"/>
    </source>
</evidence>
<gene>
    <name evidence="1" type="ORF">LKD70_16155</name>
</gene>
<reference evidence="1 2" key="1">
    <citation type="submission" date="2021-10" db="EMBL/GenBank/DDBJ databases">
        <title>Anaerobic single-cell dispensing facilitates the cultivation of human gut bacteria.</title>
        <authorList>
            <person name="Afrizal A."/>
        </authorList>
    </citation>
    <scope>NUCLEOTIDE SEQUENCE [LARGE SCALE GENOMIC DNA]</scope>
    <source>
        <strain evidence="1 2">CLA-AA-H200</strain>
    </source>
</reference>
<keyword evidence="2" id="KW-1185">Reference proteome</keyword>
<dbReference type="EMBL" id="JAJEQX010000041">
    <property type="protein sequence ID" value="MCC2255925.1"/>
    <property type="molecule type" value="Genomic_DNA"/>
</dbReference>
<sequence length="240" mass="28390">MSEKTCKKELYDFLMYSVFGIIDKEKDKNKKIKCARRAYRDLARTIKYKYSSSELEHAKKGSKEADFKAKRDSWIREMCIELINSIDMFEKEKKEFDIWHKELCIKFVEPTEEDEVFCRGKEFLEEGITYGQAQKWLNMTLKYLWLMDLLPEEISPRSLHVPIDSYILNALKEKPLFEGSIKASKYNGQAWSAMSEDNYKQLQSEIRAMPKEENESPIEWEGRVWIKMANKGNSNKSNSK</sequence>
<accession>A0ABS8G0U7</accession>
<comment type="caution">
    <text evidence="1">The sequence shown here is derived from an EMBL/GenBank/DDBJ whole genome shotgun (WGS) entry which is preliminary data.</text>
</comment>
<protein>
    <submittedName>
        <fullName evidence="1">Uncharacterized protein</fullName>
    </submittedName>
</protein>